<feature type="non-terminal residue" evidence="12">
    <location>
        <position position="173"/>
    </location>
</feature>
<dbReference type="EMBL" id="DPRK01000182">
    <property type="protein sequence ID" value="HCY82122.1"/>
    <property type="molecule type" value="Genomic_DNA"/>
</dbReference>
<comment type="subcellular location">
    <subcellularLocation>
        <location evidence="1">Secreted</location>
    </subcellularLocation>
</comment>
<keyword evidence="3" id="KW-0645">Protease</keyword>
<dbReference type="PANTHER" id="PTHR12053">
    <property type="entry name" value="PROTEASE FAMILY M28 PLASMA GLUTAMATE CARBOXYPEPTIDASE-RELATED"/>
    <property type="match status" value="1"/>
</dbReference>
<evidence type="ECO:0000256" key="6">
    <source>
        <dbReference type="ARBA" id="ARBA00022801"/>
    </source>
</evidence>
<dbReference type="InterPro" id="IPR039866">
    <property type="entry name" value="CPQ"/>
</dbReference>
<gene>
    <name evidence="12" type="ORF">DHV22_11225</name>
</gene>
<feature type="signal peptide" evidence="11">
    <location>
        <begin position="1"/>
        <end position="22"/>
    </location>
</feature>
<dbReference type="Gene3D" id="3.40.630.10">
    <property type="entry name" value="Zn peptidases"/>
    <property type="match status" value="1"/>
</dbReference>
<protein>
    <submittedName>
        <fullName evidence="12">Peptidase M28</fullName>
    </submittedName>
</protein>
<keyword evidence="8" id="KW-0482">Metalloprotease</keyword>
<keyword evidence="5 11" id="KW-0732">Signal</keyword>
<evidence type="ECO:0000256" key="3">
    <source>
        <dbReference type="ARBA" id="ARBA00022670"/>
    </source>
</evidence>
<dbReference type="Proteomes" id="UP000263268">
    <property type="component" value="Unassembled WGS sequence"/>
</dbReference>
<evidence type="ECO:0000256" key="8">
    <source>
        <dbReference type="ARBA" id="ARBA00023049"/>
    </source>
</evidence>
<dbReference type="GO" id="GO:0046872">
    <property type="term" value="F:metal ion binding"/>
    <property type="evidence" value="ECO:0007669"/>
    <property type="project" value="UniProtKB-KW"/>
</dbReference>
<keyword evidence="6" id="KW-0378">Hydrolase</keyword>
<name>A0A3D6BSA3_9FLAO</name>
<keyword evidence="2" id="KW-0964">Secreted</keyword>
<evidence type="ECO:0000256" key="11">
    <source>
        <dbReference type="SAM" id="SignalP"/>
    </source>
</evidence>
<evidence type="ECO:0000256" key="10">
    <source>
        <dbReference type="ARBA" id="ARBA00023180"/>
    </source>
</evidence>
<dbReference type="GO" id="GO:0006508">
    <property type="term" value="P:proteolysis"/>
    <property type="evidence" value="ECO:0007669"/>
    <property type="project" value="UniProtKB-KW"/>
</dbReference>
<evidence type="ECO:0000313" key="13">
    <source>
        <dbReference type="Proteomes" id="UP000263268"/>
    </source>
</evidence>
<proteinExistence type="predicted"/>
<evidence type="ECO:0000256" key="7">
    <source>
        <dbReference type="ARBA" id="ARBA00022833"/>
    </source>
</evidence>
<dbReference type="Gene3D" id="3.50.30.30">
    <property type="match status" value="1"/>
</dbReference>
<evidence type="ECO:0000313" key="12">
    <source>
        <dbReference type="EMBL" id="HCY82122.1"/>
    </source>
</evidence>
<reference evidence="12 13" key="1">
    <citation type="journal article" date="2018" name="Nat. Biotechnol.">
        <title>A standardized bacterial taxonomy based on genome phylogeny substantially revises the tree of life.</title>
        <authorList>
            <person name="Parks D.H."/>
            <person name="Chuvochina M."/>
            <person name="Waite D.W."/>
            <person name="Rinke C."/>
            <person name="Skarshewski A."/>
            <person name="Chaumeil P.A."/>
            <person name="Hugenholtz P."/>
        </authorList>
    </citation>
    <scope>NUCLEOTIDE SEQUENCE [LARGE SCALE GENOMIC DNA]</scope>
    <source>
        <strain evidence="12">UBA10227</strain>
    </source>
</reference>
<comment type="caution">
    <text evidence="12">The sequence shown here is derived from an EMBL/GenBank/DDBJ whole genome shotgun (WGS) entry which is preliminary data.</text>
</comment>
<evidence type="ECO:0000256" key="1">
    <source>
        <dbReference type="ARBA" id="ARBA00004613"/>
    </source>
</evidence>
<dbReference type="PANTHER" id="PTHR12053:SF3">
    <property type="entry name" value="CARBOXYPEPTIDASE Q"/>
    <property type="match status" value="1"/>
</dbReference>
<sequence length="173" mass="19750">MTKTIKLFFAIAFFAIGINLQAQEQDPVVKNILDEATNNSQLEILAHELLDVIGPRLVGTPQMQQAHDWAVDTYSRWGISARNEQWGEWKAWERGITHIDMLQPRVQTLDGMQLAWNPSTGPKGVTAEVVTIPTVKDSLDFQRWMKTIKGKFVLASMYQITGRPDYNWEEFAT</sequence>
<evidence type="ECO:0000256" key="2">
    <source>
        <dbReference type="ARBA" id="ARBA00022525"/>
    </source>
</evidence>
<evidence type="ECO:0000256" key="4">
    <source>
        <dbReference type="ARBA" id="ARBA00022723"/>
    </source>
</evidence>
<organism evidence="12 13">
    <name type="scientific">Xanthomarina gelatinilytica</name>
    <dbReference type="NCBI Taxonomy" id="1137281"/>
    <lineage>
        <taxon>Bacteria</taxon>
        <taxon>Pseudomonadati</taxon>
        <taxon>Bacteroidota</taxon>
        <taxon>Flavobacteriia</taxon>
        <taxon>Flavobacteriales</taxon>
        <taxon>Flavobacteriaceae</taxon>
        <taxon>Xanthomarina</taxon>
    </lineage>
</organism>
<keyword evidence="9" id="KW-0865">Zymogen</keyword>
<feature type="chain" id="PRO_5017556217" evidence="11">
    <location>
        <begin position="23"/>
        <end position="173"/>
    </location>
</feature>
<dbReference type="AlphaFoldDB" id="A0A3D6BSA3"/>
<accession>A0A3D6BSA3</accession>
<evidence type="ECO:0000256" key="9">
    <source>
        <dbReference type="ARBA" id="ARBA00023145"/>
    </source>
</evidence>
<keyword evidence="4" id="KW-0479">Metal-binding</keyword>
<keyword evidence="7" id="KW-0862">Zinc</keyword>
<dbReference type="GO" id="GO:0005576">
    <property type="term" value="C:extracellular region"/>
    <property type="evidence" value="ECO:0007669"/>
    <property type="project" value="UniProtKB-SubCell"/>
</dbReference>
<dbReference type="GO" id="GO:0070573">
    <property type="term" value="F:metallodipeptidase activity"/>
    <property type="evidence" value="ECO:0007669"/>
    <property type="project" value="InterPro"/>
</dbReference>
<keyword evidence="10" id="KW-0325">Glycoprotein</keyword>
<evidence type="ECO:0000256" key="5">
    <source>
        <dbReference type="ARBA" id="ARBA00022729"/>
    </source>
</evidence>